<evidence type="ECO:0000256" key="2">
    <source>
        <dbReference type="ARBA" id="ARBA00010441"/>
    </source>
</evidence>
<feature type="transmembrane region" description="Helical" evidence="12">
    <location>
        <begin position="42"/>
        <end position="64"/>
    </location>
</feature>
<gene>
    <name evidence="13" type="ORF">A2664_02590</name>
</gene>
<feature type="transmembrane region" description="Helical" evidence="12">
    <location>
        <begin position="141"/>
        <end position="165"/>
    </location>
</feature>
<keyword evidence="3" id="KW-0444">Lipid biosynthesis</keyword>
<keyword evidence="9" id="KW-0594">Phospholipid biosynthesis</keyword>
<dbReference type="InterPro" id="IPR050324">
    <property type="entry name" value="CDP-alcohol_PTase-I"/>
</dbReference>
<keyword evidence="8 12" id="KW-0472">Membrane</keyword>
<evidence type="ECO:0000313" key="13">
    <source>
        <dbReference type="EMBL" id="OHA18326.1"/>
    </source>
</evidence>
<name>A0A1G2M344_9BACT</name>
<keyword evidence="6 12" id="KW-1133">Transmembrane helix</keyword>
<feature type="transmembrane region" description="Helical" evidence="12">
    <location>
        <begin position="110"/>
        <end position="129"/>
    </location>
</feature>
<proteinExistence type="inferred from homology"/>
<comment type="subcellular location">
    <subcellularLocation>
        <location evidence="1">Membrane</location>
        <topology evidence="1">Multi-pass membrane protein</topology>
    </subcellularLocation>
</comment>
<reference evidence="13 14" key="1">
    <citation type="journal article" date="2016" name="Nat. Commun.">
        <title>Thousands of microbial genomes shed light on interconnected biogeochemical processes in an aquifer system.</title>
        <authorList>
            <person name="Anantharaman K."/>
            <person name="Brown C.T."/>
            <person name="Hug L.A."/>
            <person name="Sharon I."/>
            <person name="Castelle C.J."/>
            <person name="Probst A.J."/>
            <person name="Thomas B.C."/>
            <person name="Singh A."/>
            <person name="Wilkins M.J."/>
            <person name="Karaoz U."/>
            <person name="Brodie E.L."/>
            <person name="Williams K.H."/>
            <person name="Hubbard S.S."/>
            <person name="Banfield J.F."/>
        </authorList>
    </citation>
    <scope>NUCLEOTIDE SEQUENCE [LARGE SCALE GENOMIC DNA]</scope>
</reference>
<keyword evidence="4 11" id="KW-0808">Transferase</keyword>
<comment type="similarity">
    <text evidence="2 11">Belongs to the CDP-alcohol phosphatidyltransferase class-I family.</text>
</comment>
<evidence type="ECO:0000256" key="4">
    <source>
        <dbReference type="ARBA" id="ARBA00022679"/>
    </source>
</evidence>
<evidence type="ECO:0000256" key="1">
    <source>
        <dbReference type="ARBA" id="ARBA00004141"/>
    </source>
</evidence>
<dbReference type="Gene3D" id="1.20.120.1760">
    <property type="match status" value="1"/>
</dbReference>
<dbReference type="STRING" id="1802301.A2664_02590"/>
<protein>
    <recommendedName>
        <fullName evidence="15">CDP-diacylglycerol--glycerol-3-phosphate 3-phosphatidyltransferase</fullName>
    </recommendedName>
</protein>
<evidence type="ECO:0000256" key="3">
    <source>
        <dbReference type="ARBA" id="ARBA00022516"/>
    </source>
</evidence>
<accession>A0A1G2M344</accession>
<dbReference type="PROSITE" id="PS00379">
    <property type="entry name" value="CDP_ALCOHOL_P_TRANSF"/>
    <property type="match status" value="1"/>
</dbReference>
<evidence type="ECO:0000256" key="9">
    <source>
        <dbReference type="ARBA" id="ARBA00023209"/>
    </source>
</evidence>
<evidence type="ECO:0000256" key="6">
    <source>
        <dbReference type="ARBA" id="ARBA00022989"/>
    </source>
</evidence>
<dbReference type="PANTHER" id="PTHR14269">
    <property type="entry name" value="CDP-DIACYLGLYCEROL--GLYCEROL-3-PHOSPHATE 3-PHOSPHATIDYLTRANSFERASE-RELATED"/>
    <property type="match status" value="1"/>
</dbReference>
<evidence type="ECO:0000256" key="5">
    <source>
        <dbReference type="ARBA" id="ARBA00022692"/>
    </source>
</evidence>
<dbReference type="GO" id="GO:0008444">
    <property type="term" value="F:CDP-diacylglycerol-glycerol-3-phosphate 3-phosphatidyltransferase activity"/>
    <property type="evidence" value="ECO:0007669"/>
    <property type="project" value="InterPro"/>
</dbReference>
<dbReference type="Proteomes" id="UP000178873">
    <property type="component" value="Unassembled WGS sequence"/>
</dbReference>
<evidence type="ECO:0000256" key="10">
    <source>
        <dbReference type="ARBA" id="ARBA00023264"/>
    </source>
</evidence>
<evidence type="ECO:0000313" key="14">
    <source>
        <dbReference type="Proteomes" id="UP000178873"/>
    </source>
</evidence>
<dbReference type="InterPro" id="IPR043130">
    <property type="entry name" value="CDP-OH_PTrfase_TM_dom"/>
</dbReference>
<feature type="transmembrane region" description="Helical" evidence="12">
    <location>
        <begin position="171"/>
        <end position="190"/>
    </location>
</feature>
<dbReference type="InterPro" id="IPR048254">
    <property type="entry name" value="CDP_ALCOHOL_P_TRANSF_CS"/>
</dbReference>
<dbReference type="EMBL" id="MHRF01000007">
    <property type="protein sequence ID" value="OHA18326.1"/>
    <property type="molecule type" value="Genomic_DNA"/>
</dbReference>
<evidence type="ECO:0000256" key="12">
    <source>
        <dbReference type="SAM" id="Phobius"/>
    </source>
</evidence>
<dbReference type="Pfam" id="PF01066">
    <property type="entry name" value="CDP-OH_P_transf"/>
    <property type="match status" value="1"/>
</dbReference>
<comment type="caution">
    <text evidence="13">The sequence shown here is derived from an EMBL/GenBank/DDBJ whole genome shotgun (WGS) entry which is preliminary data.</text>
</comment>
<evidence type="ECO:0000256" key="11">
    <source>
        <dbReference type="RuleBase" id="RU003750"/>
    </source>
</evidence>
<keyword evidence="7" id="KW-0443">Lipid metabolism</keyword>
<dbReference type="PANTHER" id="PTHR14269:SF62">
    <property type="entry name" value="CDP-DIACYLGLYCEROL--GLYCEROL-3-PHOSPHATE 3-PHOSPHATIDYLTRANSFERASE 1, CHLOROPLASTIC"/>
    <property type="match status" value="1"/>
</dbReference>
<dbReference type="AlphaFoldDB" id="A0A1G2M344"/>
<evidence type="ECO:0000256" key="8">
    <source>
        <dbReference type="ARBA" id="ARBA00023136"/>
    </source>
</evidence>
<dbReference type="GO" id="GO:0046474">
    <property type="term" value="P:glycerophospholipid biosynthetic process"/>
    <property type="evidence" value="ECO:0007669"/>
    <property type="project" value="TreeGrafter"/>
</dbReference>
<organism evidence="13 14">
    <name type="scientific">Candidatus Taylorbacteria bacterium RIFCSPHIGHO2_01_FULL_46_22b</name>
    <dbReference type="NCBI Taxonomy" id="1802301"/>
    <lineage>
        <taxon>Bacteria</taxon>
        <taxon>Candidatus Tayloriibacteriota</taxon>
    </lineage>
</organism>
<evidence type="ECO:0008006" key="15">
    <source>
        <dbReference type="Google" id="ProtNLM"/>
    </source>
</evidence>
<sequence>METEIDKPTVTDRFLGWILLPLIPRSVTPNQITAFRFGTIPFVIYLLAVGEFRWGLLLFMVSAFSDAVDGALARVRGPITAWGKMYDPLADKLLIGSVAALVVSRLLSPWLALTIILFEVAIIATAFWARKYRGVEIKAKLVGKIKMILQSFGVGFLLLYTAIGFPILVSVAWYTLGASLAFSVMSLFIYRSI</sequence>
<dbReference type="PIRSF" id="PIRSF000847">
    <property type="entry name" value="Phos_ph_gly_syn"/>
    <property type="match status" value="1"/>
</dbReference>
<dbReference type="InterPro" id="IPR000462">
    <property type="entry name" value="CDP-OH_P_trans"/>
</dbReference>
<evidence type="ECO:0000256" key="7">
    <source>
        <dbReference type="ARBA" id="ARBA00023098"/>
    </source>
</evidence>
<dbReference type="GO" id="GO:0016020">
    <property type="term" value="C:membrane"/>
    <property type="evidence" value="ECO:0007669"/>
    <property type="project" value="UniProtKB-SubCell"/>
</dbReference>
<dbReference type="InterPro" id="IPR004570">
    <property type="entry name" value="Phosphatidylglycerol_P_synth"/>
</dbReference>
<keyword evidence="10" id="KW-1208">Phospholipid metabolism</keyword>
<keyword evidence="5 12" id="KW-0812">Transmembrane</keyword>